<name>A0ABP3CSU2_9GAMM</name>
<evidence type="ECO:0000313" key="2">
    <source>
        <dbReference type="EMBL" id="GAA0214351.1"/>
    </source>
</evidence>
<keyword evidence="3" id="KW-1185">Reference proteome</keyword>
<evidence type="ECO:0000313" key="3">
    <source>
        <dbReference type="Proteomes" id="UP001501476"/>
    </source>
</evidence>
<sequence length="138" mass="17210">MNAMEQREQLKHYNQKWQEDDQRWQEEIEHWQHSTQRMVALIYLLEKSLPEHSSSIEKHKKRIDEHNAEIVRYECGLDEHCLSTCPSHIELERHQKMHRKMQLRHEEMKKEHDRFSRNYQKQMQRVRELAERLLNELD</sequence>
<gene>
    <name evidence="2" type="ORF">GCM10008964_02360</name>
</gene>
<evidence type="ECO:0000256" key="1">
    <source>
        <dbReference type="SAM" id="Coils"/>
    </source>
</evidence>
<proteinExistence type="predicted"/>
<dbReference type="EMBL" id="BAAADG010000001">
    <property type="protein sequence ID" value="GAA0214351.1"/>
    <property type="molecule type" value="Genomic_DNA"/>
</dbReference>
<organism evidence="2 3">
    <name type="scientific">Methylophaga marina</name>
    <dbReference type="NCBI Taxonomy" id="45495"/>
    <lineage>
        <taxon>Bacteria</taxon>
        <taxon>Pseudomonadati</taxon>
        <taxon>Pseudomonadota</taxon>
        <taxon>Gammaproteobacteria</taxon>
        <taxon>Thiotrichales</taxon>
        <taxon>Piscirickettsiaceae</taxon>
        <taxon>Methylophaga</taxon>
    </lineage>
</organism>
<protein>
    <recommendedName>
        <fullName evidence="4">C2H2-type domain-containing protein</fullName>
    </recommendedName>
</protein>
<dbReference type="Proteomes" id="UP001501476">
    <property type="component" value="Unassembled WGS sequence"/>
</dbReference>
<evidence type="ECO:0008006" key="4">
    <source>
        <dbReference type="Google" id="ProtNLM"/>
    </source>
</evidence>
<dbReference type="RefSeq" id="WP_286305307.1">
    <property type="nucleotide sequence ID" value="NZ_AP027741.1"/>
</dbReference>
<feature type="coiled-coil region" evidence="1">
    <location>
        <begin position="56"/>
        <end position="136"/>
    </location>
</feature>
<comment type="caution">
    <text evidence="2">The sequence shown here is derived from an EMBL/GenBank/DDBJ whole genome shotgun (WGS) entry which is preliminary data.</text>
</comment>
<accession>A0ABP3CSU2</accession>
<keyword evidence="1" id="KW-0175">Coiled coil</keyword>
<reference evidence="3" key="1">
    <citation type="journal article" date="2019" name="Int. J. Syst. Evol. Microbiol.">
        <title>The Global Catalogue of Microorganisms (GCM) 10K type strain sequencing project: providing services to taxonomists for standard genome sequencing and annotation.</title>
        <authorList>
            <consortium name="The Broad Institute Genomics Platform"/>
            <consortium name="The Broad Institute Genome Sequencing Center for Infectious Disease"/>
            <person name="Wu L."/>
            <person name="Ma J."/>
        </authorList>
    </citation>
    <scope>NUCLEOTIDE SEQUENCE [LARGE SCALE GENOMIC DNA]</scope>
    <source>
        <strain evidence="3">JCM 6886</strain>
    </source>
</reference>